<keyword evidence="1" id="KW-0732">Signal</keyword>
<dbReference type="RefSeq" id="WP_227319681.1">
    <property type="nucleotide sequence ID" value="NZ_JAESVB010000001.1"/>
</dbReference>
<evidence type="ECO:0000256" key="1">
    <source>
        <dbReference type="SAM" id="SignalP"/>
    </source>
</evidence>
<dbReference type="Proteomes" id="UP000708298">
    <property type="component" value="Unassembled WGS sequence"/>
</dbReference>
<organism evidence="2 3">
    <name type="scientific">Acidisoma silvae</name>
    <dbReference type="NCBI Taxonomy" id="2802396"/>
    <lineage>
        <taxon>Bacteria</taxon>
        <taxon>Pseudomonadati</taxon>
        <taxon>Pseudomonadota</taxon>
        <taxon>Alphaproteobacteria</taxon>
        <taxon>Acetobacterales</taxon>
        <taxon>Acidocellaceae</taxon>
        <taxon>Acidisoma</taxon>
    </lineage>
</organism>
<sequence>MPRFRFRFRSHSIAAGLMAMTVLSPLAARAQATAAAPASNPAPATVPTSVPTSVPAAAPPGLIGAWGSDSSCTSDVAIFRADGLVINPAAPSGTPPLAYAVSGGGITLSDGKQSGTFAFALSDQAVAWSNGASMVLKERCADQAPFASAMTAAPGLPAAAPAAIPAGPLPDQLRALAGRPLPYQGSLVQIQSVLSQTPQRAIYTDVTALPDSQAIPGAAKLFYRVFPTAAAAASYVSLANDDQASFVREPRGAGFFSTASAVDEGPGDSKSAPITISCLRFHPKRLQAIVVSCFAQMPGSRLVAGAQRNFALPRVQTAGAKDMGPQDDLTQTLALTGSVIGQLRGFLAAYPQP</sequence>
<keyword evidence="3" id="KW-1185">Reference proteome</keyword>
<evidence type="ECO:0000313" key="3">
    <source>
        <dbReference type="Proteomes" id="UP000708298"/>
    </source>
</evidence>
<dbReference type="AlphaFoldDB" id="A0A963YNW8"/>
<protein>
    <recommendedName>
        <fullName evidence="4">C-type lysozyme inhibitor domain-containing protein</fullName>
    </recommendedName>
</protein>
<name>A0A963YNW8_9PROT</name>
<proteinExistence type="predicted"/>
<evidence type="ECO:0008006" key="4">
    <source>
        <dbReference type="Google" id="ProtNLM"/>
    </source>
</evidence>
<dbReference type="EMBL" id="JAESVB010000001">
    <property type="protein sequence ID" value="MCB8874026.1"/>
    <property type="molecule type" value="Genomic_DNA"/>
</dbReference>
<feature type="chain" id="PRO_5036867247" description="C-type lysozyme inhibitor domain-containing protein" evidence="1">
    <location>
        <begin position="31"/>
        <end position="353"/>
    </location>
</feature>
<comment type="caution">
    <text evidence="2">The sequence shown here is derived from an EMBL/GenBank/DDBJ whole genome shotgun (WGS) entry which is preliminary data.</text>
</comment>
<accession>A0A963YNW8</accession>
<gene>
    <name evidence="2" type="ORF">ASILVAE211_02440</name>
</gene>
<feature type="signal peptide" evidence="1">
    <location>
        <begin position="1"/>
        <end position="30"/>
    </location>
</feature>
<reference evidence="2" key="2">
    <citation type="submission" date="2021-01" db="EMBL/GenBank/DDBJ databases">
        <authorList>
            <person name="Mieszkin S."/>
            <person name="Pouder E."/>
            <person name="Alain K."/>
        </authorList>
    </citation>
    <scope>NUCLEOTIDE SEQUENCE</scope>
    <source>
        <strain evidence="2">HW T2.11</strain>
    </source>
</reference>
<evidence type="ECO:0000313" key="2">
    <source>
        <dbReference type="EMBL" id="MCB8874026.1"/>
    </source>
</evidence>
<reference evidence="2" key="1">
    <citation type="journal article" date="2021" name="Microorganisms">
        <title>Acidisoma silvae sp. nov. and Acidisomacellulosilytica sp. nov., Two Acidophilic Bacteria Isolated from Decaying Wood, Hydrolyzing Cellulose and Producing Poly-3-hydroxybutyrate.</title>
        <authorList>
            <person name="Mieszkin S."/>
            <person name="Pouder E."/>
            <person name="Uroz S."/>
            <person name="Simon-Colin C."/>
            <person name="Alain K."/>
        </authorList>
    </citation>
    <scope>NUCLEOTIDE SEQUENCE</scope>
    <source>
        <strain evidence="2">HW T2.11</strain>
    </source>
</reference>